<feature type="region of interest" description="Disordered" evidence="1">
    <location>
        <begin position="613"/>
        <end position="632"/>
    </location>
</feature>
<gene>
    <name evidence="3" type="ORF">DGYR_LOCUS7655</name>
</gene>
<protein>
    <submittedName>
        <fullName evidence="3">DgyrCDS8021</fullName>
    </submittedName>
</protein>
<evidence type="ECO:0000256" key="1">
    <source>
        <dbReference type="SAM" id="MobiDB-lite"/>
    </source>
</evidence>
<dbReference type="InterPro" id="IPR013087">
    <property type="entry name" value="Znf_C2H2_type"/>
</dbReference>
<dbReference type="Gene3D" id="3.30.160.60">
    <property type="entry name" value="Classic Zinc Finger"/>
    <property type="match status" value="1"/>
</dbReference>
<feature type="region of interest" description="Disordered" evidence="1">
    <location>
        <begin position="1"/>
        <end position="44"/>
    </location>
</feature>
<evidence type="ECO:0000313" key="4">
    <source>
        <dbReference type="Proteomes" id="UP000549394"/>
    </source>
</evidence>
<dbReference type="AlphaFoldDB" id="A0A7I8VXW3"/>
<evidence type="ECO:0000313" key="3">
    <source>
        <dbReference type="EMBL" id="CAD5119406.1"/>
    </source>
</evidence>
<comment type="caution">
    <text evidence="3">The sequence shown here is derived from an EMBL/GenBank/DDBJ whole genome shotgun (WGS) entry which is preliminary data.</text>
</comment>
<feature type="compositionally biased region" description="Polar residues" evidence="1">
    <location>
        <begin position="746"/>
        <end position="761"/>
    </location>
</feature>
<feature type="compositionally biased region" description="Polar residues" evidence="1">
    <location>
        <begin position="245"/>
        <end position="262"/>
    </location>
</feature>
<feature type="domain" description="C2H2-type" evidence="2">
    <location>
        <begin position="524"/>
        <end position="547"/>
    </location>
</feature>
<feature type="compositionally biased region" description="Low complexity" evidence="1">
    <location>
        <begin position="619"/>
        <end position="632"/>
    </location>
</feature>
<organism evidence="3 4">
    <name type="scientific">Dimorphilus gyrociliatus</name>
    <dbReference type="NCBI Taxonomy" id="2664684"/>
    <lineage>
        <taxon>Eukaryota</taxon>
        <taxon>Metazoa</taxon>
        <taxon>Spiralia</taxon>
        <taxon>Lophotrochozoa</taxon>
        <taxon>Annelida</taxon>
        <taxon>Polychaeta</taxon>
        <taxon>Polychaeta incertae sedis</taxon>
        <taxon>Dinophilidae</taxon>
        <taxon>Dimorphilus</taxon>
    </lineage>
</organism>
<feature type="domain" description="C2H2-type" evidence="2">
    <location>
        <begin position="553"/>
        <end position="576"/>
    </location>
</feature>
<dbReference type="SMART" id="SM00355">
    <property type="entry name" value="ZnF_C2H2"/>
    <property type="match status" value="2"/>
</dbReference>
<keyword evidence="4" id="KW-1185">Reference proteome</keyword>
<sequence>MSADFQCGSGAIHETSATDGAYSEEENKAISDSGPSLNLDTEEKFEVPPVYETLEDVPNKENIINCEEPNTAGLEPDEPDEQIQHEEIIDEEVSGIIADDIPTDTSQMGDICHVYGEQDDTEDQFGEVVQEEEQRDDNKLLFVNECGEIIEPPAGDYITEGNVIIRVGSNSDVYECEVANSVDIEEINDSDIPMEREQTIPNDEFESSDASLISSAPLSAVMDSTQDDRFFLKSPDYQDHDPFLSSAQDQESSWQMSNTNDADPSYIPKGKRKKEARESNKPSKIPKLTKEIPKRIRFPTGPAGLPKMPFPVAPPDIFPFPSRSDTTETKAALNKLNDLTKLNLQKDGTVSGAMFVQKSLEREANSNELALTMTNVRHHLFGKKNVEETKCNGTGGWRVVKGKQPSNINSKTNLLDILTPTKPPPQNFQTLQPPPIGPKTTSITAFPPNRPGVVPQTVVPKIQNGRSGFIARPLDPYQDPPAPYPGSNPLTPVIIPTEGLPPAVKIDEVHSRAPQAGVKNGRHFKCNQCTYSTTTPLSHFRHWLTSHCSFKPYECYYCRHQTHTLELLNRHCEIEHRVHDKFYRIVKELEMNAAKRYNEIFGMALRVPMEWAGNPHLPQQPQQQQNQQMPQQAIKNGQNFVHPVSGKPLKVHKYRVDNLISCGLLSVDEAKLPPIQMSAILMQRLRSENGTLLLPPQSVQQMPQQQPQQQQPQQPQQQQVAQTNKDTKDSDYESSSPQSDDKLKHSPNSSPAQTTSGAQVS</sequence>
<reference evidence="3 4" key="1">
    <citation type="submission" date="2020-08" db="EMBL/GenBank/DDBJ databases">
        <authorList>
            <person name="Hejnol A."/>
        </authorList>
    </citation>
    <scope>NUCLEOTIDE SEQUENCE [LARGE SCALE GENOMIC DNA]</scope>
</reference>
<dbReference type="EMBL" id="CAJFCJ010000010">
    <property type="protein sequence ID" value="CAD5119406.1"/>
    <property type="molecule type" value="Genomic_DNA"/>
</dbReference>
<feature type="region of interest" description="Disordered" evidence="1">
    <location>
        <begin position="241"/>
        <end position="288"/>
    </location>
</feature>
<name>A0A7I8VXW3_9ANNE</name>
<accession>A0A7I8VXW3</accession>
<evidence type="ECO:0000259" key="2">
    <source>
        <dbReference type="SMART" id="SM00355"/>
    </source>
</evidence>
<feature type="region of interest" description="Disordered" evidence="1">
    <location>
        <begin position="698"/>
        <end position="761"/>
    </location>
</feature>
<proteinExistence type="predicted"/>
<dbReference type="Proteomes" id="UP000549394">
    <property type="component" value="Unassembled WGS sequence"/>
</dbReference>
<feature type="compositionally biased region" description="Low complexity" evidence="1">
    <location>
        <begin position="698"/>
        <end position="719"/>
    </location>
</feature>